<gene>
    <name evidence="1" type="ORF">MARPO_0073s0032</name>
</gene>
<sequence>MSMQWEAWTQKSIVGPSVVVDHRRPIGSIGHIASSGIEGGSQEFYGRDHSCRLHVFGDSQKYSSYKWCASIR</sequence>
<dbReference type="Gramene" id="Mp5g19110.1">
    <property type="protein sequence ID" value="Mp5g19110.1.cds"/>
    <property type="gene ID" value="Mp5g19110"/>
</dbReference>
<reference evidence="2" key="1">
    <citation type="journal article" date="2017" name="Cell">
        <title>Insights into land plant evolution garnered from the Marchantia polymorpha genome.</title>
        <authorList>
            <person name="Bowman J.L."/>
            <person name="Kohchi T."/>
            <person name="Yamato K.T."/>
            <person name="Jenkins J."/>
            <person name="Shu S."/>
            <person name="Ishizaki K."/>
            <person name="Yamaoka S."/>
            <person name="Nishihama R."/>
            <person name="Nakamura Y."/>
            <person name="Berger F."/>
            <person name="Adam C."/>
            <person name="Aki S.S."/>
            <person name="Althoff F."/>
            <person name="Araki T."/>
            <person name="Arteaga-Vazquez M.A."/>
            <person name="Balasubrmanian S."/>
            <person name="Barry K."/>
            <person name="Bauer D."/>
            <person name="Boehm C.R."/>
            <person name="Briginshaw L."/>
            <person name="Caballero-Perez J."/>
            <person name="Catarino B."/>
            <person name="Chen F."/>
            <person name="Chiyoda S."/>
            <person name="Chovatia M."/>
            <person name="Davies K.M."/>
            <person name="Delmans M."/>
            <person name="Demura T."/>
            <person name="Dierschke T."/>
            <person name="Dolan L."/>
            <person name="Dorantes-Acosta A.E."/>
            <person name="Eklund D.M."/>
            <person name="Florent S.N."/>
            <person name="Flores-Sandoval E."/>
            <person name="Fujiyama A."/>
            <person name="Fukuzawa H."/>
            <person name="Galik B."/>
            <person name="Grimanelli D."/>
            <person name="Grimwood J."/>
            <person name="Grossniklaus U."/>
            <person name="Hamada T."/>
            <person name="Haseloff J."/>
            <person name="Hetherington A.J."/>
            <person name="Higo A."/>
            <person name="Hirakawa Y."/>
            <person name="Hundley H.N."/>
            <person name="Ikeda Y."/>
            <person name="Inoue K."/>
            <person name="Inoue S.I."/>
            <person name="Ishida S."/>
            <person name="Jia Q."/>
            <person name="Kakita M."/>
            <person name="Kanazawa T."/>
            <person name="Kawai Y."/>
            <person name="Kawashima T."/>
            <person name="Kennedy M."/>
            <person name="Kinose K."/>
            <person name="Kinoshita T."/>
            <person name="Kohara Y."/>
            <person name="Koide E."/>
            <person name="Komatsu K."/>
            <person name="Kopischke S."/>
            <person name="Kubo M."/>
            <person name="Kyozuka J."/>
            <person name="Lagercrantz U."/>
            <person name="Lin S.S."/>
            <person name="Lindquist E."/>
            <person name="Lipzen A.M."/>
            <person name="Lu C.W."/>
            <person name="De Luna E."/>
            <person name="Martienssen R.A."/>
            <person name="Minamino N."/>
            <person name="Mizutani M."/>
            <person name="Mizutani M."/>
            <person name="Mochizuki N."/>
            <person name="Monte I."/>
            <person name="Mosher R."/>
            <person name="Nagasaki H."/>
            <person name="Nakagami H."/>
            <person name="Naramoto S."/>
            <person name="Nishitani K."/>
            <person name="Ohtani M."/>
            <person name="Okamoto T."/>
            <person name="Okumura M."/>
            <person name="Phillips J."/>
            <person name="Pollak B."/>
            <person name="Reinders A."/>
            <person name="Rovekamp M."/>
            <person name="Sano R."/>
            <person name="Sawa S."/>
            <person name="Schmid M.W."/>
            <person name="Shirakawa M."/>
            <person name="Solano R."/>
            <person name="Spunde A."/>
            <person name="Suetsugu N."/>
            <person name="Sugano S."/>
            <person name="Sugiyama A."/>
            <person name="Sun R."/>
            <person name="Suzuki Y."/>
            <person name="Takenaka M."/>
            <person name="Takezawa D."/>
            <person name="Tomogane H."/>
            <person name="Tsuzuki M."/>
            <person name="Ueda T."/>
            <person name="Umeda M."/>
            <person name="Ward J.M."/>
            <person name="Watanabe Y."/>
            <person name="Yazaki K."/>
            <person name="Yokoyama R."/>
            <person name="Yoshitake Y."/>
            <person name="Yotsui I."/>
            <person name="Zachgo S."/>
            <person name="Schmutz J."/>
        </authorList>
    </citation>
    <scope>NUCLEOTIDE SEQUENCE [LARGE SCALE GENOMIC DNA]</scope>
    <source>
        <strain evidence="2">Tak-1</strain>
    </source>
</reference>
<dbReference type="Proteomes" id="UP000244005">
    <property type="component" value="Unassembled WGS sequence"/>
</dbReference>
<evidence type="ECO:0000313" key="1">
    <source>
        <dbReference type="EMBL" id="PTQ35158.1"/>
    </source>
</evidence>
<organism evidence="1 2">
    <name type="scientific">Marchantia polymorpha</name>
    <name type="common">Common liverwort</name>
    <name type="synonym">Marchantia aquatica</name>
    <dbReference type="NCBI Taxonomy" id="3197"/>
    <lineage>
        <taxon>Eukaryota</taxon>
        <taxon>Viridiplantae</taxon>
        <taxon>Streptophyta</taxon>
        <taxon>Embryophyta</taxon>
        <taxon>Marchantiophyta</taxon>
        <taxon>Marchantiopsida</taxon>
        <taxon>Marchantiidae</taxon>
        <taxon>Marchantiales</taxon>
        <taxon>Marchantiaceae</taxon>
        <taxon>Marchantia</taxon>
    </lineage>
</organism>
<accession>A0A2R6WMS8</accession>
<name>A0A2R6WMS8_MARPO</name>
<evidence type="ECO:0000313" key="2">
    <source>
        <dbReference type="Proteomes" id="UP000244005"/>
    </source>
</evidence>
<proteinExistence type="predicted"/>
<dbReference type="AlphaFoldDB" id="A0A2R6WMS8"/>
<dbReference type="EMBL" id="KZ772745">
    <property type="protein sequence ID" value="PTQ35158.1"/>
    <property type="molecule type" value="Genomic_DNA"/>
</dbReference>
<keyword evidence="2" id="KW-1185">Reference proteome</keyword>
<protein>
    <submittedName>
        <fullName evidence="1">Uncharacterized protein</fullName>
    </submittedName>
</protein>